<proteinExistence type="predicted"/>
<sequence length="203" mass="21746">MGLSSRHRCPLGTAQDVPLSNLLVPFTICALSLPSCQAVADGPSSGPKRSSIPAFCAGSPLNPVVDTPNFYVDTAPSARVHPVLDDVAIHATTKGTLASSELPCCGVRYPSFTPRLDPHLPRPPPSSMSAFPAVDTLLFAPTIPVWTRPLLQFNPGRWGACARVPASGYSPPLAAVLVRHHPFLFLTRTHFPRTRHPSRSPHP</sequence>
<keyword evidence="2" id="KW-1185">Reference proteome</keyword>
<organism evidence="1 2">
    <name type="scientific">Roridomyces roridus</name>
    <dbReference type="NCBI Taxonomy" id="1738132"/>
    <lineage>
        <taxon>Eukaryota</taxon>
        <taxon>Fungi</taxon>
        <taxon>Dikarya</taxon>
        <taxon>Basidiomycota</taxon>
        <taxon>Agaricomycotina</taxon>
        <taxon>Agaricomycetes</taxon>
        <taxon>Agaricomycetidae</taxon>
        <taxon>Agaricales</taxon>
        <taxon>Marasmiineae</taxon>
        <taxon>Mycenaceae</taxon>
        <taxon>Roridomyces</taxon>
    </lineage>
</organism>
<accession>A0AAD7CDN7</accession>
<reference evidence="1" key="1">
    <citation type="submission" date="2023-03" db="EMBL/GenBank/DDBJ databases">
        <title>Massive genome expansion in bonnet fungi (Mycena s.s.) driven by repeated elements and novel gene families across ecological guilds.</title>
        <authorList>
            <consortium name="Lawrence Berkeley National Laboratory"/>
            <person name="Harder C.B."/>
            <person name="Miyauchi S."/>
            <person name="Viragh M."/>
            <person name="Kuo A."/>
            <person name="Thoen E."/>
            <person name="Andreopoulos B."/>
            <person name="Lu D."/>
            <person name="Skrede I."/>
            <person name="Drula E."/>
            <person name="Henrissat B."/>
            <person name="Morin E."/>
            <person name="Kohler A."/>
            <person name="Barry K."/>
            <person name="LaButti K."/>
            <person name="Morin E."/>
            <person name="Salamov A."/>
            <person name="Lipzen A."/>
            <person name="Mereny Z."/>
            <person name="Hegedus B."/>
            <person name="Baldrian P."/>
            <person name="Stursova M."/>
            <person name="Weitz H."/>
            <person name="Taylor A."/>
            <person name="Grigoriev I.V."/>
            <person name="Nagy L.G."/>
            <person name="Martin F."/>
            <person name="Kauserud H."/>
        </authorList>
    </citation>
    <scope>NUCLEOTIDE SEQUENCE</scope>
    <source>
        <strain evidence="1">9284</strain>
    </source>
</reference>
<dbReference type="Proteomes" id="UP001221142">
    <property type="component" value="Unassembled WGS sequence"/>
</dbReference>
<evidence type="ECO:0000313" key="2">
    <source>
        <dbReference type="Proteomes" id="UP001221142"/>
    </source>
</evidence>
<comment type="caution">
    <text evidence="1">The sequence shown here is derived from an EMBL/GenBank/DDBJ whole genome shotgun (WGS) entry which is preliminary data.</text>
</comment>
<gene>
    <name evidence="1" type="ORF">FB45DRAFT_890690</name>
</gene>
<dbReference type="EMBL" id="JARKIF010000002">
    <property type="protein sequence ID" value="KAJ7646529.1"/>
    <property type="molecule type" value="Genomic_DNA"/>
</dbReference>
<protein>
    <submittedName>
        <fullName evidence="1">Uncharacterized protein</fullName>
    </submittedName>
</protein>
<evidence type="ECO:0000313" key="1">
    <source>
        <dbReference type="EMBL" id="KAJ7646529.1"/>
    </source>
</evidence>
<dbReference type="AlphaFoldDB" id="A0AAD7CDN7"/>
<name>A0AAD7CDN7_9AGAR</name>